<organism evidence="2 3">
    <name type="scientific">Pristionchus entomophagus</name>
    <dbReference type="NCBI Taxonomy" id="358040"/>
    <lineage>
        <taxon>Eukaryota</taxon>
        <taxon>Metazoa</taxon>
        <taxon>Ecdysozoa</taxon>
        <taxon>Nematoda</taxon>
        <taxon>Chromadorea</taxon>
        <taxon>Rhabditida</taxon>
        <taxon>Rhabditina</taxon>
        <taxon>Diplogasteromorpha</taxon>
        <taxon>Diplogasteroidea</taxon>
        <taxon>Neodiplogasteridae</taxon>
        <taxon>Pristionchus</taxon>
    </lineage>
</organism>
<gene>
    <name evidence="2" type="ORF">PENTCL1PPCAC_27802</name>
</gene>
<sequence>NSLSMGLSRLFLLLTFSCATFAWVPRKFDQDRSKTRKYGVLEKWGKNDPGIMMNPEMIHRPDQRMEVHQVPLFYDDDFAEPDGLYPKDTKEAHETLSFSVDGSAVPIKPRANSYNLYRRGIPPAGATLFARRLKLSNEQMRERYQWPRPMDRVNNRANAEYGPDLFQNATTKAPNPNDF</sequence>
<evidence type="ECO:0000256" key="1">
    <source>
        <dbReference type="SAM" id="SignalP"/>
    </source>
</evidence>
<feature type="signal peptide" evidence="1">
    <location>
        <begin position="1"/>
        <end position="22"/>
    </location>
</feature>
<feature type="non-terminal residue" evidence="2">
    <location>
        <position position="1"/>
    </location>
</feature>
<keyword evidence="1" id="KW-0732">Signal</keyword>
<evidence type="ECO:0000313" key="2">
    <source>
        <dbReference type="EMBL" id="GMT05628.1"/>
    </source>
</evidence>
<name>A0AAV5UG18_9BILA</name>
<dbReference type="Proteomes" id="UP001432027">
    <property type="component" value="Unassembled WGS sequence"/>
</dbReference>
<reference evidence="2" key="1">
    <citation type="submission" date="2023-10" db="EMBL/GenBank/DDBJ databases">
        <title>Genome assembly of Pristionchus species.</title>
        <authorList>
            <person name="Yoshida K."/>
            <person name="Sommer R.J."/>
        </authorList>
    </citation>
    <scope>NUCLEOTIDE SEQUENCE</scope>
    <source>
        <strain evidence="2">RS0144</strain>
    </source>
</reference>
<evidence type="ECO:0000313" key="3">
    <source>
        <dbReference type="Proteomes" id="UP001432027"/>
    </source>
</evidence>
<keyword evidence="3" id="KW-1185">Reference proteome</keyword>
<protein>
    <submittedName>
        <fullName evidence="2">Uncharacterized protein</fullName>
    </submittedName>
</protein>
<proteinExistence type="predicted"/>
<dbReference type="EMBL" id="BTSX01000006">
    <property type="protein sequence ID" value="GMT05628.1"/>
    <property type="molecule type" value="Genomic_DNA"/>
</dbReference>
<dbReference type="AlphaFoldDB" id="A0AAV5UG18"/>
<feature type="chain" id="PRO_5043562921" evidence="1">
    <location>
        <begin position="23"/>
        <end position="179"/>
    </location>
</feature>
<comment type="caution">
    <text evidence="2">The sequence shown here is derived from an EMBL/GenBank/DDBJ whole genome shotgun (WGS) entry which is preliminary data.</text>
</comment>
<accession>A0AAV5UG18</accession>